<organism evidence="2 3">
    <name type="scientific">Brevundimonas terrae</name>
    <dbReference type="NCBI Taxonomy" id="363631"/>
    <lineage>
        <taxon>Bacteria</taxon>
        <taxon>Pseudomonadati</taxon>
        <taxon>Pseudomonadota</taxon>
        <taxon>Alphaproteobacteria</taxon>
        <taxon>Caulobacterales</taxon>
        <taxon>Caulobacteraceae</taxon>
        <taxon>Brevundimonas</taxon>
    </lineage>
</organism>
<proteinExistence type="predicted"/>
<dbReference type="Gene3D" id="2.30.30.220">
    <property type="entry name" value="SspB-like"/>
    <property type="match status" value="1"/>
</dbReference>
<evidence type="ECO:0000313" key="3">
    <source>
        <dbReference type="Proteomes" id="UP001500791"/>
    </source>
</evidence>
<dbReference type="Pfam" id="PF04386">
    <property type="entry name" value="SspB"/>
    <property type="match status" value="1"/>
</dbReference>
<keyword evidence="2" id="KW-0645">Protease</keyword>
<dbReference type="SUPFAM" id="SSF101738">
    <property type="entry name" value="SspB-like"/>
    <property type="match status" value="1"/>
</dbReference>
<dbReference type="GO" id="GO:0006508">
    <property type="term" value="P:proteolysis"/>
    <property type="evidence" value="ECO:0007669"/>
    <property type="project" value="UniProtKB-KW"/>
</dbReference>
<evidence type="ECO:0000313" key="2">
    <source>
        <dbReference type="EMBL" id="GAA0393275.1"/>
    </source>
</evidence>
<accession>A0ABN0YF03</accession>
<gene>
    <name evidence="2" type="ORF">GCM10009093_19840</name>
</gene>
<reference evidence="2 3" key="1">
    <citation type="journal article" date="2019" name="Int. J. Syst. Evol. Microbiol.">
        <title>The Global Catalogue of Microorganisms (GCM) 10K type strain sequencing project: providing services to taxonomists for standard genome sequencing and annotation.</title>
        <authorList>
            <consortium name="The Broad Institute Genomics Platform"/>
            <consortium name="The Broad Institute Genome Sequencing Center for Infectious Disease"/>
            <person name="Wu L."/>
            <person name="Ma J."/>
        </authorList>
    </citation>
    <scope>NUCLEOTIDE SEQUENCE [LARGE SCALE GENOMIC DNA]</scope>
    <source>
        <strain evidence="2 3">JCM 13476</strain>
    </source>
</reference>
<feature type="region of interest" description="Disordered" evidence="1">
    <location>
        <begin position="134"/>
        <end position="168"/>
    </location>
</feature>
<keyword evidence="2" id="KW-0378">Hydrolase</keyword>
<keyword evidence="3" id="KW-1185">Reference proteome</keyword>
<protein>
    <submittedName>
        <fullName evidence="2">ClpXP protease specificity-enhancing factor SspB</fullName>
    </submittedName>
</protein>
<dbReference type="EMBL" id="BAAAEJ010000007">
    <property type="protein sequence ID" value="GAA0393275.1"/>
    <property type="molecule type" value="Genomic_DNA"/>
</dbReference>
<dbReference type="Proteomes" id="UP001500791">
    <property type="component" value="Unassembled WGS sequence"/>
</dbReference>
<evidence type="ECO:0000256" key="1">
    <source>
        <dbReference type="SAM" id="MobiDB-lite"/>
    </source>
</evidence>
<dbReference type="RefSeq" id="WP_167177278.1">
    <property type="nucleotide sequence ID" value="NZ_BAAAEJ010000007.1"/>
</dbReference>
<dbReference type="InterPro" id="IPR036760">
    <property type="entry name" value="SspB-like_sf"/>
</dbReference>
<name>A0ABN0YF03_9CAUL</name>
<sequence>MTDQQPPIDEMQYEQLAQDALRGVIKSALERAASPEGIPGAHHFYITFKTRAAGVSLPADVIAKYPDEMTIVLQHQYWDMAVNDDLFTVTLKFGGLPKVLTVPYTAIVRFYDPSVQFMLQFDEPETVEAEIAPLLTPVRDPEAAPPPPTGDDDDSGPKVVSLDQFRKK</sequence>
<dbReference type="InterPro" id="IPR007481">
    <property type="entry name" value="SspB"/>
</dbReference>
<comment type="caution">
    <text evidence="2">The sequence shown here is derived from an EMBL/GenBank/DDBJ whole genome shotgun (WGS) entry which is preliminary data.</text>
</comment>
<dbReference type="GO" id="GO:0008233">
    <property type="term" value="F:peptidase activity"/>
    <property type="evidence" value="ECO:0007669"/>
    <property type="project" value="UniProtKB-KW"/>
</dbReference>